<gene>
    <name evidence="2" type="ORF">RFI_23788</name>
</gene>
<evidence type="ECO:0000313" key="3">
    <source>
        <dbReference type="Proteomes" id="UP000023152"/>
    </source>
</evidence>
<organism evidence="2 3">
    <name type="scientific">Reticulomyxa filosa</name>
    <dbReference type="NCBI Taxonomy" id="46433"/>
    <lineage>
        <taxon>Eukaryota</taxon>
        <taxon>Sar</taxon>
        <taxon>Rhizaria</taxon>
        <taxon>Retaria</taxon>
        <taxon>Foraminifera</taxon>
        <taxon>Monothalamids</taxon>
        <taxon>Reticulomyxidae</taxon>
        <taxon>Reticulomyxa</taxon>
    </lineage>
</organism>
<reference evidence="2 3" key="1">
    <citation type="journal article" date="2013" name="Curr. Biol.">
        <title>The Genome of the Foraminiferan Reticulomyxa filosa.</title>
        <authorList>
            <person name="Glockner G."/>
            <person name="Hulsmann N."/>
            <person name="Schleicher M."/>
            <person name="Noegel A.A."/>
            <person name="Eichinger L."/>
            <person name="Gallinger C."/>
            <person name="Pawlowski J."/>
            <person name="Sierra R."/>
            <person name="Euteneuer U."/>
            <person name="Pillet L."/>
            <person name="Moustafa A."/>
            <person name="Platzer M."/>
            <person name="Groth M."/>
            <person name="Szafranski K."/>
            <person name="Schliwa M."/>
        </authorList>
    </citation>
    <scope>NUCLEOTIDE SEQUENCE [LARGE SCALE GENOMIC DNA]</scope>
</reference>
<comment type="caution">
    <text evidence="2">The sequence shown here is derived from an EMBL/GenBank/DDBJ whole genome shotgun (WGS) entry which is preliminary data.</text>
</comment>
<sequence length="249" mass="29086">MEANSEQGNISLTQESEIRSFTSKCDLDDISEKENAEEKTAENATKFQSLKNKDSDTLPKLTSSLFLFEISQNVAISSGQKQKFTQQEKNRFRKKQRKMKQKLVKKKSAIFILLLHLRRREAKILSGTYNKNENYLSRQQLRDKKKAEDTAALERIKSAVEYLENQDNRSNSTSNDIVLQIAIDLSYTECYQNERDYWMVIRQLCFAWKSNKLSMHPAVIHVLAYSSSWMPYFEQQVSSFFLIFAVFID</sequence>
<accession>X6MJF8</accession>
<evidence type="ECO:0000256" key="1">
    <source>
        <dbReference type="SAM" id="MobiDB-lite"/>
    </source>
</evidence>
<dbReference type="AlphaFoldDB" id="X6MJF8"/>
<feature type="region of interest" description="Disordered" evidence="1">
    <location>
        <begin position="79"/>
        <end position="98"/>
    </location>
</feature>
<name>X6MJF8_RETFI</name>
<protein>
    <submittedName>
        <fullName evidence="2">Uncharacterized protein</fullName>
    </submittedName>
</protein>
<keyword evidence="3" id="KW-1185">Reference proteome</keyword>
<dbReference type="EMBL" id="ASPP01020521">
    <property type="protein sequence ID" value="ETO13577.1"/>
    <property type="molecule type" value="Genomic_DNA"/>
</dbReference>
<evidence type="ECO:0000313" key="2">
    <source>
        <dbReference type="EMBL" id="ETO13577.1"/>
    </source>
</evidence>
<dbReference type="Proteomes" id="UP000023152">
    <property type="component" value="Unassembled WGS sequence"/>
</dbReference>
<proteinExistence type="predicted"/>